<comment type="caution">
    <text evidence="1">The sequence shown here is derived from an EMBL/GenBank/DDBJ whole genome shotgun (WGS) entry which is preliminary data.</text>
</comment>
<evidence type="ECO:0000313" key="2">
    <source>
        <dbReference type="Proteomes" id="UP000738325"/>
    </source>
</evidence>
<protein>
    <submittedName>
        <fullName evidence="1">Uncharacterized protein</fullName>
    </submittedName>
</protein>
<dbReference type="AlphaFoldDB" id="A0A9P6UYN5"/>
<sequence>MAYPKPVPVDPMHVLAYGESLPPNDSKRQPFLEMISLLYPELQSLMKQKGLPISNLPPLPDAPHTLALFSLRPPSPKTSCRVFVLTVDDSTMRELLEQQKTDLEVGVVHRKRVRAGNFGNPPKQTPDPLANTAVNSHDDDDELGPALEGKHIVDKILDDYNVLLDKTTREAQYENWIVAVYTQRAPATDSPAVVTAWSGYVDEFLELQALHDFVNFEVSQGRASMDFEPIRYSRQQRQRSTYKRVY</sequence>
<reference evidence="1" key="1">
    <citation type="journal article" date="2020" name="Fungal Divers.">
        <title>Resolving the Mortierellaceae phylogeny through synthesis of multi-gene phylogenetics and phylogenomics.</title>
        <authorList>
            <person name="Vandepol N."/>
            <person name="Liber J."/>
            <person name="Desiro A."/>
            <person name="Na H."/>
            <person name="Kennedy M."/>
            <person name="Barry K."/>
            <person name="Grigoriev I.V."/>
            <person name="Miller A.N."/>
            <person name="O'Donnell K."/>
            <person name="Stajich J.E."/>
            <person name="Bonito G."/>
        </authorList>
    </citation>
    <scope>NUCLEOTIDE SEQUENCE</scope>
    <source>
        <strain evidence="1">REB-010B</strain>
    </source>
</reference>
<proteinExistence type="predicted"/>
<dbReference type="EMBL" id="JAAAIP010000098">
    <property type="protein sequence ID" value="KAG0325904.1"/>
    <property type="molecule type" value="Genomic_DNA"/>
</dbReference>
<evidence type="ECO:0000313" key="1">
    <source>
        <dbReference type="EMBL" id="KAG0325904.1"/>
    </source>
</evidence>
<organism evidence="1 2">
    <name type="scientific">Dissophora globulifera</name>
    <dbReference type="NCBI Taxonomy" id="979702"/>
    <lineage>
        <taxon>Eukaryota</taxon>
        <taxon>Fungi</taxon>
        <taxon>Fungi incertae sedis</taxon>
        <taxon>Mucoromycota</taxon>
        <taxon>Mortierellomycotina</taxon>
        <taxon>Mortierellomycetes</taxon>
        <taxon>Mortierellales</taxon>
        <taxon>Mortierellaceae</taxon>
        <taxon>Dissophora</taxon>
    </lineage>
</organism>
<name>A0A9P6UYN5_9FUNG</name>
<dbReference type="Proteomes" id="UP000738325">
    <property type="component" value="Unassembled WGS sequence"/>
</dbReference>
<keyword evidence="2" id="KW-1185">Reference proteome</keyword>
<gene>
    <name evidence="1" type="ORF">BGZ99_010431</name>
</gene>
<accession>A0A9P6UYN5</accession>